<name>X1FKP5_9ZZZZ</name>
<sequence>MLANITARVQDGTWARRVAAVPLEEWKSKMIEKGLPRVAGGIDAAKDKTTAFFAQLLPAVDAASAKVKGMPDLTIDDSINRMTTFIREMAKFKKK</sequence>
<proteinExistence type="predicted"/>
<protein>
    <submittedName>
        <fullName evidence="1">Uncharacterized protein</fullName>
    </submittedName>
</protein>
<dbReference type="EMBL" id="BARU01006239">
    <property type="protein sequence ID" value="GAH46256.1"/>
    <property type="molecule type" value="Genomic_DNA"/>
</dbReference>
<reference evidence="1" key="1">
    <citation type="journal article" date="2014" name="Front. Microbiol.">
        <title>High frequency of phylogenetically diverse reductive dehalogenase-homologous genes in deep subseafloor sedimentary metagenomes.</title>
        <authorList>
            <person name="Kawai M."/>
            <person name="Futagami T."/>
            <person name="Toyoda A."/>
            <person name="Takaki Y."/>
            <person name="Nishi S."/>
            <person name="Hori S."/>
            <person name="Arai W."/>
            <person name="Tsubouchi T."/>
            <person name="Morono Y."/>
            <person name="Uchiyama I."/>
            <person name="Ito T."/>
            <person name="Fujiyama A."/>
            <person name="Inagaki F."/>
            <person name="Takami H."/>
        </authorList>
    </citation>
    <scope>NUCLEOTIDE SEQUENCE</scope>
    <source>
        <strain evidence="1">Expedition CK06-06</strain>
    </source>
</reference>
<evidence type="ECO:0000313" key="1">
    <source>
        <dbReference type="EMBL" id="GAH46256.1"/>
    </source>
</evidence>
<gene>
    <name evidence="1" type="ORF">S03H2_12257</name>
</gene>
<dbReference type="AlphaFoldDB" id="X1FKP5"/>
<accession>X1FKP5</accession>
<comment type="caution">
    <text evidence="1">The sequence shown here is derived from an EMBL/GenBank/DDBJ whole genome shotgun (WGS) entry which is preliminary data.</text>
</comment>
<organism evidence="1">
    <name type="scientific">marine sediment metagenome</name>
    <dbReference type="NCBI Taxonomy" id="412755"/>
    <lineage>
        <taxon>unclassified sequences</taxon>
        <taxon>metagenomes</taxon>
        <taxon>ecological metagenomes</taxon>
    </lineage>
</organism>